<dbReference type="PANTHER" id="PTHR11461">
    <property type="entry name" value="SERINE PROTEASE INHIBITOR, SERPIN"/>
    <property type="match status" value="1"/>
</dbReference>
<dbReference type="InterPro" id="IPR042185">
    <property type="entry name" value="Serpin_sf_2"/>
</dbReference>
<dbReference type="Gene3D" id="3.30.497.10">
    <property type="entry name" value="Antithrombin, subunit I, domain 2"/>
    <property type="match status" value="1"/>
</dbReference>
<dbReference type="Ensembl" id="ENSLLET00000044927.1">
    <property type="protein sequence ID" value="ENSLLEP00000043212.1"/>
    <property type="gene ID" value="ENSLLEG00000024804.1"/>
</dbReference>
<dbReference type="SMART" id="SM00093">
    <property type="entry name" value="SERPIN"/>
    <property type="match status" value="1"/>
</dbReference>
<feature type="signal peptide" evidence="8">
    <location>
        <begin position="1"/>
        <end position="20"/>
    </location>
</feature>
<dbReference type="GeneTree" id="ENSGT00940000160877"/>
<name>A0A8C5WJL1_9ANUR</name>
<evidence type="ECO:0000256" key="6">
    <source>
        <dbReference type="RuleBase" id="RU000411"/>
    </source>
</evidence>
<evidence type="ECO:0000256" key="2">
    <source>
        <dbReference type="ARBA" id="ARBA00022690"/>
    </source>
</evidence>
<evidence type="ECO:0000256" key="4">
    <source>
        <dbReference type="ARBA" id="ARBA00022900"/>
    </source>
</evidence>
<keyword evidence="2" id="KW-0646">Protease inhibitor</keyword>
<feature type="domain" description="Serpin" evidence="9">
    <location>
        <begin position="75"/>
        <end position="431"/>
    </location>
</feature>
<dbReference type="AlphaFoldDB" id="A0A8C5WJL1"/>
<sequence>MKVLLFLGLSAALLFGVVFTHHGGEHDDDSNDDQGSHKHGDYHSDQDGKGAHHRDRTNKTMAFFKIARPNAYFAFKLFKQLAAAHPTENIFFSPLSVSTAFAMLSEGAKGQTHDQILEGLGFNVSKTPEDEIHAGFQDLQNILNDPASELELSSGNALFIAKDLKLLPSFLDDVSKNYKAEAFSTDFENSDEAKQQINSYVERKTNGKIAELLKSVAKESMLVLANYIYFKGKWKKPFDETYTKEKDFHVDKDTVVKVPFMFRSGKYNSLLSKDVTVVEVPYNGNASAIFILPRNGNLKELEENLHESFREWRSKFATRTLDLHIPKFSIKANLDLKEELSKLGVTRVFSNEADLLGLQAIEKPFRLLHCTAVHKATLSIDEKGTEAAGATGIEITPTSLPPSVIIDVPFLFAVYKSDTHSLLFFGRIVNPLAT</sequence>
<keyword evidence="5" id="KW-0325">Glycoprotein</keyword>
<dbReference type="Gene3D" id="2.30.39.10">
    <property type="entry name" value="Alpha-1-antitrypsin, domain 1"/>
    <property type="match status" value="1"/>
</dbReference>
<dbReference type="Pfam" id="PF00079">
    <property type="entry name" value="Serpin"/>
    <property type="match status" value="1"/>
</dbReference>
<dbReference type="InterPro" id="IPR042178">
    <property type="entry name" value="Serpin_sf_1"/>
</dbReference>
<dbReference type="Proteomes" id="UP000694569">
    <property type="component" value="Unplaced"/>
</dbReference>
<dbReference type="FunFam" id="3.30.497.10:FF:000001">
    <property type="entry name" value="Serine protease inhibitor"/>
    <property type="match status" value="1"/>
</dbReference>
<dbReference type="GO" id="GO:0005615">
    <property type="term" value="C:extracellular space"/>
    <property type="evidence" value="ECO:0007669"/>
    <property type="project" value="InterPro"/>
</dbReference>
<dbReference type="Gene3D" id="2.10.310.10">
    <property type="entry name" value="Serpins superfamily"/>
    <property type="match status" value="1"/>
</dbReference>
<evidence type="ECO:0000259" key="9">
    <source>
        <dbReference type="SMART" id="SM00093"/>
    </source>
</evidence>
<dbReference type="PANTHER" id="PTHR11461:SF165">
    <property type="entry name" value="ALPHA-1-ANTITRYPSIN"/>
    <property type="match status" value="1"/>
</dbReference>
<keyword evidence="4" id="KW-0722">Serine protease inhibitor</keyword>
<keyword evidence="11" id="KW-1185">Reference proteome</keyword>
<evidence type="ECO:0000256" key="7">
    <source>
        <dbReference type="SAM" id="MobiDB-lite"/>
    </source>
</evidence>
<reference evidence="10" key="1">
    <citation type="submission" date="2025-08" db="UniProtKB">
        <authorList>
            <consortium name="Ensembl"/>
        </authorList>
    </citation>
    <scope>IDENTIFICATION</scope>
</reference>
<evidence type="ECO:0000313" key="11">
    <source>
        <dbReference type="Proteomes" id="UP000694569"/>
    </source>
</evidence>
<comment type="similarity">
    <text evidence="1 6">Belongs to the serpin family.</text>
</comment>
<keyword evidence="3 8" id="KW-0732">Signal</keyword>
<dbReference type="InterPro" id="IPR000215">
    <property type="entry name" value="Serpin_fam"/>
</dbReference>
<dbReference type="InterPro" id="IPR036186">
    <property type="entry name" value="Serpin_sf"/>
</dbReference>
<protein>
    <recommendedName>
        <fullName evidence="9">Serpin domain-containing protein</fullName>
    </recommendedName>
</protein>
<feature type="region of interest" description="Disordered" evidence="7">
    <location>
        <begin position="25"/>
        <end position="54"/>
    </location>
</feature>
<feature type="chain" id="PRO_5034489659" description="Serpin domain-containing protein" evidence="8">
    <location>
        <begin position="21"/>
        <end position="434"/>
    </location>
</feature>
<dbReference type="CDD" id="cd19957">
    <property type="entry name" value="serpinA"/>
    <property type="match status" value="1"/>
</dbReference>
<feature type="compositionally biased region" description="Basic and acidic residues" evidence="7">
    <location>
        <begin position="34"/>
        <end position="50"/>
    </location>
</feature>
<accession>A0A8C5WJL1</accession>
<proteinExistence type="inferred from homology"/>
<evidence type="ECO:0000256" key="5">
    <source>
        <dbReference type="ARBA" id="ARBA00023180"/>
    </source>
</evidence>
<dbReference type="OrthoDB" id="671595at2759"/>
<dbReference type="GO" id="GO:0004867">
    <property type="term" value="F:serine-type endopeptidase inhibitor activity"/>
    <property type="evidence" value="ECO:0007669"/>
    <property type="project" value="UniProtKB-KW"/>
</dbReference>
<dbReference type="SUPFAM" id="SSF56574">
    <property type="entry name" value="Serpins"/>
    <property type="match status" value="1"/>
</dbReference>
<evidence type="ECO:0000256" key="8">
    <source>
        <dbReference type="SAM" id="SignalP"/>
    </source>
</evidence>
<reference evidence="10" key="2">
    <citation type="submission" date="2025-09" db="UniProtKB">
        <authorList>
            <consortium name="Ensembl"/>
        </authorList>
    </citation>
    <scope>IDENTIFICATION</scope>
</reference>
<evidence type="ECO:0000256" key="1">
    <source>
        <dbReference type="ARBA" id="ARBA00009500"/>
    </source>
</evidence>
<dbReference type="FunFam" id="2.30.39.10:FF:000003">
    <property type="entry name" value="alpha-1-antitrypsin isoform X1"/>
    <property type="match status" value="1"/>
</dbReference>
<evidence type="ECO:0000256" key="3">
    <source>
        <dbReference type="ARBA" id="ARBA00022729"/>
    </source>
</evidence>
<organism evidence="10 11">
    <name type="scientific">Leptobrachium leishanense</name>
    <name type="common">Leishan spiny toad</name>
    <dbReference type="NCBI Taxonomy" id="445787"/>
    <lineage>
        <taxon>Eukaryota</taxon>
        <taxon>Metazoa</taxon>
        <taxon>Chordata</taxon>
        <taxon>Craniata</taxon>
        <taxon>Vertebrata</taxon>
        <taxon>Euteleostomi</taxon>
        <taxon>Amphibia</taxon>
        <taxon>Batrachia</taxon>
        <taxon>Anura</taxon>
        <taxon>Pelobatoidea</taxon>
        <taxon>Megophryidae</taxon>
        <taxon>Leptobrachium</taxon>
    </lineage>
</organism>
<dbReference type="InterPro" id="IPR023796">
    <property type="entry name" value="Serpin_dom"/>
</dbReference>
<evidence type="ECO:0000313" key="10">
    <source>
        <dbReference type="Ensembl" id="ENSLLEP00000043212.1"/>
    </source>
</evidence>